<dbReference type="Proteomes" id="UP000028839">
    <property type="component" value="Unassembled WGS sequence"/>
</dbReference>
<feature type="region of interest" description="Disordered" evidence="1">
    <location>
        <begin position="33"/>
        <end position="65"/>
    </location>
</feature>
<protein>
    <submittedName>
        <fullName evidence="2">Uncharacterized protein</fullName>
    </submittedName>
</protein>
<organism evidence="2 3">
    <name type="scientific">Nitrosococcus oceani C-27</name>
    <dbReference type="NCBI Taxonomy" id="314279"/>
    <lineage>
        <taxon>Bacteria</taxon>
        <taxon>Pseudomonadati</taxon>
        <taxon>Pseudomonadota</taxon>
        <taxon>Gammaproteobacteria</taxon>
        <taxon>Chromatiales</taxon>
        <taxon>Chromatiaceae</taxon>
        <taxon>Nitrosococcus</taxon>
    </lineage>
</organism>
<dbReference type="EMBL" id="JPGN01000070">
    <property type="protein sequence ID" value="KFI18891.1"/>
    <property type="molecule type" value="Genomic_DNA"/>
</dbReference>
<proteinExistence type="predicted"/>
<evidence type="ECO:0000256" key="1">
    <source>
        <dbReference type="SAM" id="MobiDB-lite"/>
    </source>
</evidence>
<feature type="compositionally biased region" description="Basic and acidic residues" evidence="1">
    <location>
        <begin position="54"/>
        <end position="65"/>
    </location>
</feature>
<comment type="caution">
    <text evidence="2">The sequence shown here is derived from an EMBL/GenBank/DDBJ whole genome shotgun (WGS) entry which is preliminary data.</text>
</comment>
<name>A0A0E2Z0Y6_9GAMM</name>
<evidence type="ECO:0000313" key="2">
    <source>
        <dbReference type="EMBL" id="KFI18891.1"/>
    </source>
</evidence>
<dbReference type="OrthoDB" id="5772933at2"/>
<dbReference type="HOGENOM" id="CLU_2917969_0_0_6"/>
<sequence>MTKNEDLIDELCAELRQLYTELEKVKAVSEQKENCGRSIPGNIRMKSVNPTINKNKDLRKIKPAR</sequence>
<reference evidence="2 3" key="1">
    <citation type="submission" date="2014-07" db="EMBL/GenBank/DDBJ databases">
        <title>Comparative analysis of Nitrosococcus oceani genome inventories of strains from Pacific and Atlantic gyres.</title>
        <authorList>
            <person name="Lim C.K."/>
            <person name="Wang L."/>
            <person name="Sayavedra-Soto L.A."/>
            <person name="Klotz M.G."/>
        </authorList>
    </citation>
    <scope>NUCLEOTIDE SEQUENCE [LARGE SCALE GENOMIC DNA]</scope>
    <source>
        <strain evidence="2 3">C-27</strain>
    </source>
</reference>
<dbReference type="AlphaFoldDB" id="A0A0E2Z0Y6"/>
<evidence type="ECO:0000313" key="3">
    <source>
        <dbReference type="Proteomes" id="UP000028839"/>
    </source>
</evidence>
<accession>A0A0E2Z0Y6</accession>
<gene>
    <name evidence="2" type="ORF">IB75_11360</name>
</gene>